<feature type="signal peptide" evidence="1">
    <location>
        <begin position="1"/>
        <end position="19"/>
    </location>
</feature>
<name>A0ABP0VQ06_9BRYO</name>
<reference evidence="2 3" key="1">
    <citation type="submission" date="2024-02" db="EMBL/GenBank/DDBJ databases">
        <authorList>
            <consortium name="ELIXIR-Norway"/>
            <consortium name="Elixir Norway"/>
        </authorList>
    </citation>
    <scope>NUCLEOTIDE SEQUENCE [LARGE SCALE GENOMIC DNA]</scope>
</reference>
<sequence>MIILVMAAALLTAISVVDYLQKLHLLHSVITEYSALEAVIATSKPQSTAGKFLEQQRGGGWGMDNLQRPQQGYTEGKENASFVGLNFSPERRTSLHSRKFQVNIY</sequence>
<keyword evidence="3" id="KW-1185">Reference proteome</keyword>
<dbReference type="Proteomes" id="UP001497444">
    <property type="component" value="Chromosome 1"/>
</dbReference>
<evidence type="ECO:0000313" key="3">
    <source>
        <dbReference type="Proteomes" id="UP001497444"/>
    </source>
</evidence>
<organism evidence="2 3">
    <name type="scientific">Sphagnum jensenii</name>
    <dbReference type="NCBI Taxonomy" id="128206"/>
    <lineage>
        <taxon>Eukaryota</taxon>
        <taxon>Viridiplantae</taxon>
        <taxon>Streptophyta</taxon>
        <taxon>Embryophyta</taxon>
        <taxon>Bryophyta</taxon>
        <taxon>Sphagnophytina</taxon>
        <taxon>Sphagnopsida</taxon>
        <taxon>Sphagnales</taxon>
        <taxon>Sphagnaceae</taxon>
        <taxon>Sphagnum</taxon>
    </lineage>
</organism>
<keyword evidence="1" id="KW-0732">Signal</keyword>
<proteinExistence type="predicted"/>
<evidence type="ECO:0000256" key="1">
    <source>
        <dbReference type="SAM" id="SignalP"/>
    </source>
</evidence>
<feature type="chain" id="PRO_5046616883" evidence="1">
    <location>
        <begin position="20"/>
        <end position="105"/>
    </location>
</feature>
<dbReference type="EMBL" id="OZ020096">
    <property type="protein sequence ID" value="CAK9255956.1"/>
    <property type="molecule type" value="Genomic_DNA"/>
</dbReference>
<accession>A0ABP0VQ06</accession>
<evidence type="ECO:0000313" key="2">
    <source>
        <dbReference type="EMBL" id="CAK9255956.1"/>
    </source>
</evidence>
<gene>
    <name evidence="2" type="ORF">CSSPJE1EN1_LOCUS1434</name>
</gene>
<protein>
    <submittedName>
        <fullName evidence="2">Uncharacterized protein</fullName>
    </submittedName>
</protein>